<evidence type="ECO:0000313" key="1">
    <source>
        <dbReference type="EMBL" id="AJA43337.1"/>
    </source>
</evidence>
<dbReference type="Proteomes" id="UP000031075">
    <property type="component" value="Segment"/>
</dbReference>
<organism evidence="1 2">
    <name type="scientific">Mycobacterium phage Sbash</name>
    <dbReference type="NCBI Taxonomy" id="1567475"/>
    <lineage>
        <taxon>Viruses</taxon>
        <taxon>Duplodnaviria</taxon>
        <taxon>Heunggongvirae</taxon>
        <taxon>Uroviricota</taxon>
        <taxon>Caudoviricetes</taxon>
        <taxon>Chenonavirus</taxon>
        <taxon>Chenonavirus sbash</taxon>
    </lineage>
</organism>
<dbReference type="OrthoDB" id="30710at10239"/>
<dbReference type="GeneID" id="23679451"/>
<dbReference type="EMBL" id="KP027201">
    <property type="protein sequence ID" value="AJA43337.1"/>
    <property type="molecule type" value="Genomic_DNA"/>
</dbReference>
<sequence length="238" mass="26271">MKEGTGVLWLIGGWGNRPDSLQDAARRLQRSLQLAPPEPERYGPWGIWRPRQPDAQTGYDLSPINVDDQGDLEAAITSVTERVNKGPRSAPGLNIELARRAVGDRPETSPTKFEYTVRVGFVDARRPYNHVAFDLEDNTDERTLMSYMSALVESWQPDHLGAATIETKRAQGAKGPQVVVGRLTYIRDGISFDPNVLNAEIDVAEADGGRYVRVPGTPASPSLDHILRVRRALGYQAA</sequence>
<evidence type="ECO:0000313" key="2">
    <source>
        <dbReference type="Proteomes" id="UP000031075"/>
    </source>
</evidence>
<proteinExistence type="predicted"/>
<reference evidence="1 2" key="1">
    <citation type="submission" date="2014-10" db="EMBL/GenBank/DDBJ databases">
        <authorList>
            <person name="Msani S."/>
            <person name="Brouckaert M.-A."/>
            <person name="Jacobs C."/>
            <person name="Mafu P."/>
            <person name="Moti D."/>
            <person name="Naeem M."/>
            <person name="Ntuli T."/>
            <person name="Mngomezulu K."/>
            <person name="Larsen M.H."/>
            <person name="Rubin E.J."/>
            <person name="Russell D.A."/>
            <person name="Guerrero C.A."/>
            <person name="Bowman C.A."/>
            <person name="Jacobs-Sera D."/>
            <person name="Hendrix R.W."/>
            <person name="Hatfull G.F."/>
        </authorList>
    </citation>
    <scope>NUCLEOTIDE SEQUENCE [LARGE SCALE GENOMIC DNA]</scope>
</reference>
<name>A0A0A7RXU2_9CAUD</name>
<protein>
    <submittedName>
        <fullName evidence="1">Uncharacterized protein</fullName>
    </submittedName>
</protein>
<accession>A0A0A7RXU2</accession>
<gene>
    <name evidence="1" type="primary">36</name>
    <name evidence="1" type="ORF">PBI_SBASH_36</name>
</gene>
<dbReference type="RefSeq" id="YP_009124690.1">
    <property type="nucleotide sequence ID" value="NC_026589.1"/>
</dbReference>
<keyword evidence="2" id="KW-1185">Reference proteome</keyword>
<dbReference type="KEGG" id="vg:23679451"/>